<dbReference type="InterPro" id="IPR000086">
    <property type="entry name" value="NUDIX_hydrolase_dom"/>
</dbReference>
<sequence>MPDTIEVAAVVALDARGRILSVRKTHTGYFLLPGGKPEPGEKPRDTAARELAEETGITARAGDLSYSGRFSAPAANEPGCTVECELFVLSRPIDGDEVAVDREIAEARFFRPDSTDPVLAPLSREVIFPALAATAPGPSAAVPQPVGNQRVTVDTSPPEPAPGR</sequence>
<feature type="region of interest" description="Disordered" evidence="6">
    <location>
        <begin position="135"/>
        <end position="164"/>
    </location>
</feature>
<keyword evidence="4" id="KW-0460">Magnesium</keyword>
<organism evidence="8 9">
    <name type="scientific">Corynebacterium mendelii</name>
    <dbReference type="NCBI Taxonomy" id="2765362"/>
    <lineage>
        <taxon>Bacteria</taxon>
        <taxon>Bacillati</taxon>
        <taxon>Actinomycetota</taxon>
        <taxon>Actinomycetes</taxon>
        <taxon>Mycobacteriales</taxon>
        <taxon>Corynebacteriaceae</taxon>
        <taxon>Corynebacterium</taxon>
    </lineage>
</organism>
<comment type="similarity">
    <text evidence="2 5">Belongs to the Nudix hydrolase family.</text>
</comment>
<dbReference type="PRINTS" id="PR00502">
    <property type="entry name" value="NUDIXFAMILY"/>
</dbReference>
<feature type="compositionally biased region" description="Polar residues" evidence="6">
    <location>
        <begin position="146"/>
        <end position="155"/>
    </location>
</feature>
<evidence type="ECO:0000313" key="9">
    <source>
        <dbReference type="Proteomes" id="UP000664332"/>
    </source>
</evidence>
<dbReference type="InterPro" id="IPR020476">
    <property type="entry name" value="Nudix_hydrolase"/>
</dbReference>
<dbReference type="GO" id="GO:0016787">
    <property type="term" value="F:hydrolase activity"/>
    <property type="evidence" value="ECO:0007669"/>
    <property type="project" value="UniProtKB-KW"/>
</dbReference>
<evidence type="ECO:0000256" key="5">
    <source>
        <dbReference type="RuleBase" id="RU003476"/>
    </source>
</evidence>
<dbReference type="InterPro" id="IPR015797">
    <property type="entry name" value="NUDIX_hydrolase-like_dom_sf"/>
</dbReference>
<evidence type="ECO:0000256" key="6">
    <source>
        <dbReference type="SAM" id="MobiDB-lite"/>
    </source>
</evidence>
<evidence type="ECO:0000256" key="4">
    <source>
        <dbReference type="ARBA" id="ARBA00022842"/>
    </source>
</evidence>
<accession>A0A939E351</accession>
<keyword evidence="3 5" id="KW-0378">Hydrolase</keyword>
<protein>
    <submittedName>
        <fullName evidence="8">NUDIX domain-containing protein</fullName>
    </submittedName>
</protein>
<dbReference type="CDD" id="cd04690">
    <property type="entry name" value="NUDIX_Hydrolase"/>
    <property type="match status" value="1"/>
</dbReference>
<dbReference type="SUPFAM" id="SSF55811">
    <property type="entry name" value="Nudix"/>
    <property type="match status" value="1"/>
</dbReference>
<evidence type="ECO:0000259" key="7">
    <source>
        <dbReference type="PROSITE" id="PS51462"/>
    </source>
</evidence>
<evidence type="ECO:0000313" key="8">
    <source>
        <dbReference type="EMBL" id="MBN9644821.1"/>
    </source>
</evidence>
<dbReference type="Proteomes" id="UP000664332">
    <property type="component" value="Unassembled WGS sequence"/>
</dbReference>
<keyword evidence="9" id="KW-1185">Reference proteome</keyword>
<reference evidence="8" key="1">
    <citation type="submission" date="2021-03" db="EMBL/GenBank/DDBJ databases">
        <authorList>
            <person name="Sun Q."/>
        </authorList>
    </citation>
    <scope>NUCLEOTIDE SEQUENCE</scope>
    <source>
        <strain evidence="8">CCM 8862</strain>
    </source>
</reference>
<dbReference type="AlphaFoldDB" id="A0A939E351"/>
<proteinExistence type="inferred from homology"/>
<name>A0A939E351_9CORY</name>
<dbReference type="PROSITE" id="PS00893">
    <property type="entry name" value="NUDIX_BOX"/>
    <property type="match status" value="1"/>
</dbReference>
<gene>
    <name evidence="8" type="ORF">JZY06_09400</name>
</gene>
<dbReference type="PANTHER" id="PTHR43046:SF12">
    <property type="entry name" value="GDP-MANNOSE MANNOSYL HYDROLASE"/>
    <property type="match status" value="1"/>
</dbReference>
<evidence type="ECO:0000256" key="1">
    <source>
        <dbReference type="ARBA" id="ARBA00001946"/>
    </source>
</evidence>
<dbReference type="PANTHER" id="PTHR43046">
    <property type="entry name" value="GDP-MANNOSE MANNOSYL HYDROLASE"/>
    <property type="match status" value="1"/>
</dbReference>
<comment type="caution">
    <text evidence="8">The sequence shown here is derived from an EMBL/GenBank/DDBJ whole genome shotgun (WGS) entry which is preliminary data.</text>
</comment>
<evidence type="ECO:0000256" key="3">
    <source>
        <dbReference type="ARBA" id="ARBA00022801"/>
    </source>
</evidence>
<dbReference type="Gene3D" id="3.90.79.10">
    <property type="entry name" value="Nucleoside Triphosphate Pyrophosphohydrolase"/>
    <property type="match status" value="1"/>
</dbReference>
<comment type="cofactor">
    <cofactor evidence="1">
        <name>Mg(2+)</name>
        <dbReference type="ChEBI" id="CHEBI:18420"/>
    </cofactor>
</comment>
<dbReference type="InterPro" id="IPR020084">
    <property type="entry name" value="NUDIX_hydrolase_CS"/>
</dbReference>
<dbReference type="EMBL" id="JAFLEQ010000016">
    <property type="protein sequence ID" value="MBN9644821.1"/>
    <property type="molecule type" value="Genomic_DNA"/>
</dbReference>
<dbReference type="Pfam" id="PF00293">
    <property type="entry name" value="NUDIX"/>
    <property type="match status" value="1"/>
</dbReference>
<evidence type="ECO:0000256" key="2">
    <source>
        <dbReference type="ARBA" id="ARBA00005582"/>
    </source>
</evidence>
<dbReference type="PROSITE" id="PS51462">
    <property type="entry name" value="NUDIX"/>
    <property type="match status" value="1"/>
</dbReference>
<feature type="domain" description="Nudix hydrolase" evidence="7">
    <location>
        <begin position="2"/>
        <end position="132"/>
    </location>
</feature>